<dbReference type="AlphaFoldDB" id="A0A0B7GUE3"/>
<reference evidence="4" key="2">
    <citation type="submission" date="2015-01" db="EMBL/GenBank/DDBJ databases">
        <authorList>
            <person name="Manzoor Shahid"/>
            <person name="Zubair Saima"/>
        </authorList>
    </citation>
    <scope>NUCLEOTIDE SEQUENCE [LARGE SCALE GENOMIC DNA]</scope>
    <source>
        <strain evidence="4">V1</strain>
    </source>
</reference>
<dbReference type="InterPro" id="IPR052716">
    <property type="entry name" value="MOSC_domain"/>
</dbReference>
<accession>A0A0B7GUE3</accession>
<dbReference type="Pfam" id="PF03473">
    <property type="entry name" value="MOSC"/>
    <property type="match status" value="1"/>
</dbReference>
<dbReference type="GO" id="GO:0030170">
    <property type="term" value="F:pyridoxal phosphate binding"/>
    <property type="evidence" value="ECO:0007669"/>
    <property type="project" value="InterPro"/>
</dbReference>
<dbReference type="EMBL" id="CP042817">
    <property type="protein sequence ID" value="QEJ98891.1"/>
    <property type="molecule type" value="Genomic_DNA"/>
</dbReference>
<feature type="domain" description="MOSC" evidence="1">
    <location>
        <begin position="18"/>
        <end position="143"/>
    </location>
</feature>
<proteinExistence type="predicted"/>
<gene>
    <name evidence="3" type="ORF">FUT82_13405</name>
    <name evidence="2" type="ORF">TPHV1_150034</name>
</gene>
<reference evidence="2" key="1">
    <citation type="submission" date="2015-01" db="EMBL/GenBank/DDBJ databases">
        <authorList>
            <person name="Xiang T."/>
            <person name="Song Y."/>
            <person name="Huang L."/>
            <person name="Wang B."/>
            <person name="Wu P."/>
        </authorList>
    </citation>
    <scope>NUCLEOTIDE SEQUENCE [LARGE SCALE GENOMIC DNA]</scope>
    <source>
        <strain evidence="2">V1</strain>
    </source>
</reference>
<evidence type="ECO:0000313" key="4">
    <source>
        <dbReference type="Proteomes" id="UP000042527"/>
    </source>
</evidence>
<evidence type="ECO:0000313" key="3">
    <source>
        <dbReference type="EMBL" id="QEJ98891.1"/>
    </source>
</evidence>
<dbReference type="RefSeq" id="WP_002699340.1">
    <property type="nucleotide sequence ID" value="NZ_CDNC01000007.1"/>
</dbReference>
<dbReference type="GO" id="GO:0003824">
    <property type="term" value="F:catalytic activity"/>
    <property type="evidence" value="ECO:0007669"/>
    <property type="project" value="InterPro"/>
</dbReference>
<evidence type="ECO:0000313" key="2">
    <source>
        <dbReference type="EMBL" id="CEM61152.1"/>
    </source>
</evidence>
<dbReference type="EMBL" id="CDNC01000007">
    <property type="protein sequence ID" value="CEM61152.1"/>
    <property type="molecule type" value="Genomic_DNA"/>
</dbReference>
<evidence type="ECO:0000313" key="5">
    <source>
        <dbReference type="Proteomes" id="UP000323594"/>
    </source>
</evidence>
<dbReference type="Gene3D" id="2.40.33.20">
    <property type="entry name" value="PK beta-barrel domain-like"/>
    <property type="match status" value="1"/>
</dbReference>
<name>A0A0B7GUE3_TREPH</name>
<sequence length="146" mass="16112">MGTLISINISPKRQTVKKEVTEANLIENFGIENDAHGGNWHRQVSLLSYESFLQFKDTIKIPMEHGIFGENLLISGIDFSKIKIGDRIIISNAELEVTQIGKDCHKGCEIKDIVGRCIMPEEGVFSKVIQGGAIKKGDAVCLKSIL</sequence>
<dbReference type="OrthoDB" id="9789048at2"/>
<dbReference type="InterPro" id="IPR011037">
    <property type="entry name" value="Pyrv_Knase-like_insert_dom_sf"/>
</dbReference>
<dbReference type="SUPFAM" id="SSF50800">
    <property type="entry name" value="PK beta-barrel domain-like"/>
    <property type="match status" value="1"/>
</dbReference>
<dbReference type="InterPro" id="IPR005302">
    <property type="entry name" value="MoCF_Sase_C"/>
</dbReference>
<reference evidence="3 5" key="3">
    <citation type="submission" date="2019-08" db="EMBL/GenBank/DDBJ databases">
        <authorList>
            <person name="Kuhnert P."/>
        </authorList>
    </citation>
    <scope>NUCLEOTIDE SEQUENCE [LARGE SCALE GENOMIC DNA]</scope>
    <source>
        <strain evidence="3 5">B36.5</strain>
    </source>
</reference>
<organism evidence="2 4">
    <name type="scientific">Treponema phagedenis</name>
    <dbReference type="NCBI Taxonomy" id="162"/>
    <lineage>
        <taxon>Bacteria</taxon>
        <taxon>Pseudomonadati</taxon>
        <taxon>Spirochaetota</taxon>
        <taxon>Spirochaetia</taxon>
        <taxon>Spirochaetales</taxon>
        <taxon>Treponemataceae</taxon>
        <taxon>Treponema</taxon>
    </lineage>
</organism>
<dbReference type="Proteomes" id="UP000323594">
    <property type="component" value="Chromosome"/>
</dbReference>
<dbReference type="GO" id="GO:0030151">
    <property type="term" value="F:molybdenum ion binding"/>
    <property type="evidence" value="ECO:0007669"/>
    <property type="project" value="InterPro"/>
</dbReference>
<dbReference type="PANTHER" id="PTHR36930:SF1">
    <property type="entry name" value="MOSC DOMAIN-CONTAINING PROTEIN"/>
    <property type="match status" value="1"/>
</dbReference>
<keyword evidence="4" id="KW-1185">Reference proteome</keyword>
<dbReference type="PANTHER" id="PTHR36930">
    <property type="entry name" value="METAL-SULFUR CLUSTER BIOSYNTHESIS PROTEINS YUAD-RELATED"/>
    <property type="match status" value="1"/>
</dbReference>
<dbReference type="GeneID" id="57754100"/>
<evidence type="ECO:0000259" key="1">
    <source>
        <dbReference type="PROSITE" id="PS51340"/>
    </source>
</evidence>
<dbReference type="Proteomes" id="UP000042527">
    <property type="component" value="Unassembled WGS sequence"/>
</dbReference>
<dbReference type="PROSITE" id="PS51340">
    <property type="entry name" value="MOSC"/>
    <property type="match status" value="1"/>
</dbReference>
<protein>
    <submittedName>
        <fullName evidence="2">MOSC domain protein</fullName>
    </submittedName>
    <submittedName>
        <fullName evidence="3">Molybdenum cofactor biosynthesis protein MoaC</fullName>
    </submittedName>
</protein>